<dbReference type="EMBL" id="VSWD01000010">
    <property type="protein sequence ID" value="KAK3089478.1"/>
    <property type="molecule type" value="Genomic_DNA"/>
</dbReference>
<dbReference type="PROSITE" id="PS50088">
    <property type="entry name" value="ANK_REPEAT"/>
    <property type="match status" value="1"/>
</dbReference>
<evidence type="ECO:0000313" key="3">
    <source>
        <dbReference type="Proteomes" id="UP001186944"/>
    </source>
</evidence>
<evidence type="ECO:0000313" key="2">
    <source>
        <dbReference type="EMBL" id="KAK3089478.1"/>
    </source>
</evidence>
<accession>A0AA88XPP4</accession>
<organism evidence="2 3">
    <name type="scientific">Pinctada imbricata</name>
    <name type="common">Atlantic pearl-oyster</name>
    <name type="synonym">Pinctada martensii</name>
    <dbReference type="NCBI Taxonomy" id="66713"/>
    <lineage>
        <taxon>Eukaryota</taxon>
        <taxon>Metazoa</taxon>
        <taxon>Spiralia</taxon>
        <taxon>Lophotrochozoa</taxon>
        <taxon>Mollusca</taxon>
        <taxon>Bivalvia</taxon>
        <taxon>Autobranchia</taxon>
        <taxon>Pteriomorphia</taxon>
        <taxon>Pterioida</taxon>
        <taxon>Pterioidea</taxon>
        <taxon>Pteriidae</taxon>
        <taxon>Pinctada</taxon>
    </lineage>
</organism>
<dbReference type="InterPro" id="IPR002110">
    <property type="entry name" value="Ankyrin_rpt"/>
</dbReference>
<gene>
    <name evidence="2" type="ORF">FSP39_003926</name>
</gene>
<sequence>MNEHQDLEEKLREAASVGDIESVKVLVEAKHVDVNSKNAVNQWTALHWASKRNQSAIVSYLLLHGADKSLPNKDGDSPVMLTSSTEIRNMLGGSGQTETRQSELPITPNYLANPPFPYTQPVVTNNPTSMIDQSRRETSAANGSNREEDELVLKFRIANSDERDFIEVELDRGNLTFEALLSLACRELGVERRLVYKIRKLPDTIVRKDKDVRRLTNFQAMELVLTNKAISSSSRHYGNIHAGAMSNQQILY</sequence>
<reference evidence="2" key="1">
    <citation type="submission" date="2019-08" db="EMBL/GenBank/DDBJ databases">
        <title>The improved chromosome-level genome for the pearl oyster Pinctada fucata martensii using PacBio sequencing and Hi-C.</title>
        <authorList>
            <person name="Zheng Z."/>
        </authorList>
    </citation>
    <scope>NUCLEOTIDE SEQUENCE</scope>
    <source>
        <strain evidence="2">ZZ-2019</strain>
        <tissue evidence="2">Adductor muscle</tissue>
    </source>
</reference>
<keyword evidence="3" id="KW-1185">Reference proteome</keyword>
<dbReference type="Proteomes" id="UP001186944">
    <property type="component" value="Unassembled WGS sequence"/>
</dbReference>
<dbReference type="InterPro" id="IPR039195">
    <property type="entry name" value="ANKRD40"/>
</dbReference>
<dbReference type="PROSITE" id="PS50297">
    <property type="entry name" value="ANK_REP_REGION"/>
    <property type="match status" value="1"/>
</dbReference>
<dbReference type="InterPro" id="IPR036770">
    <property type="entry name" value="Ankyrin_rpt-contain_sf"/>
</dbReference>
<protein>
    <recommendedName>
        <fullName evidence="4">Ankyrin repeat domain-containing protein 40</fullName>
    </recommendedName>
</protein>
<keyword evidence="1" id="KW-0040">ANK repeat</keyword>
<proteinExistence type="predicted"/>
<dbReference type="PANTHER" id="PTHR24192">
    <property type="entry name" value="ANKYRIN REPEAT DOMAIN 40"/>
    <property type="match status" value="1"/>
</dbReference>
<feature type="repeat" description="ANK" evidence="1">
    <location>
        <begin position="41"/>
        <end position="73"/>
    </location>
</feature>
<evidence type="ECO:0000256" key="1">
    <source>
        <dbReference type="PROSITE-ProRule" id="PRU00023"/>
    </source>
</evidence>
<evidence type="ECO:0008006" key="4">
    <source>
        <dbReference type="Google" id="ProtNLM"/>
    </source>
</evidence>
<dbReference type="PANTHER" id="PTHR24192:SF3">
    <property type="entry name" value="ANKYRIN REPEAT DOMAIN 40"/>
    <property type="match status" value="1"/>
</dbReference>
<comment type="caution">
    <text evidence="2">The sequence shown here is derived from an EMBL/GenBank/DDBJ whole genome shotgun (WGS) entry which is preliminary data.</text>
</comment>
<dbReference type="Pfam" id="PF12796">
    <property type="entry name" value="Ank_2"/>
    <property type="match status" value="1"/>
</dbReference>
<dbReference type="SUPFAM" id="SSF48403">
    <property type="entry name" value="Ankyrin repeat"/>
    <property type="match status" value="1"/>
</dbReference>
<dbReference type="Gene3D" id="1.25.40.20">
    <property type="entry name" value="Ankyrin repeat-containing domain"/>
    <property type="match status" value="1"/>
</dbReference>
<dbReference type="SMART" id="SM00248">
    <property type="entry name" value="ANK"/>
    <property type="match status" value="2"/>
</dbReference>
<name>A0AA88XPP4_PINIB</name>
<dbReference type="AlphaFoldDB" id="A0AA88XPP4"/>